<dbReference type="Gene3D" id="1.10.10.60">
    <property type="entry name" value="Homeodomain-like"/>
    <property type="match status" value="1"/>
</dbReference>
<dbReference type="AlphaFoldDB" id="A0A2R4M9Q6"/>
<organism evidence="5 6">
    <name type="scientific">Maritalea myrionectae</name>
    <dbReference type="NCBI Taxonomy" id="454601"/>
    <lineage>
        <taxon>Bacteria</taxon>
        <taxon>Pseudomonadati</taxon>
        <taxon>Pseudomonadota</taxon>
        <taxon>Alphaproteobacteria</taxon>
        <taxon>Hyphomicrobiales</taxon>
        <taxon>Devosiaceae</taxon>
        <taxon>Maritalea</taxon>
    </lineage>
</organism>
<dbReference type="Pfam" id="PF12833">
    <property type="entry name" value="HTH_18"/>
    <property type="match status" value="1"/>
</dbReference>
<evidence type="ECO:0000256" key="1">
    <source>
        <dbReference type="ARBA" id="ARBA00023015"/>
    </source>
</evidence>
<keyword evidence="3" id="KW-0804">Transcription</keyword>
<dbReference type="PANTHER" id="PTHR43130:SF3">
    <property type="entry name" value="HTH-TYPE TRANSCRIPTIONAL REGULATOR RV1931C"/>
    <property type="match status" value="1"/>
</dbReference>
<dbReference type="InterPro" id="IPR002818">
    <property type="entry name" value="DJ-1/PfpI"/>
</dbReference>
<sequence length="333" mass="36288">MFSTDAQKEPKTIGFLLVPEFSMLAFTSSIEPLRTANRLSGRTLYSWKIISLDGDIVYASSGVGVAADAALTEKPPVDTLIVCAGLQAGAHSTPALLGLMRDYARTGVTIGSVCTGSHLLARAGLLDGHRCTIHWEDVEGFAENFPDLDITATLFEIDRNRYTCSGGTAPLDMMIFGIAQDHGRELAISVAEQLLHNFVRVPHDTQRMPIKHRTGLNQPKLLAAIAHMEAYIETPVSINDIAEATQVSVRQLERLFRVKLGKTPTRYYLEVRLNRAKLLLAQTTMPIIQVAVATGFTSASHFAKSYKELFGRSPSAERSDSLVLSPSHAHGTA</sequence>
<dbReference type="SUPFAM" id="SSF52317">
    <property type="entry name" value="Class I glutamine amidotransferase-like"/>
    <property type="match status" value="1"/>
</dbReference>
<keyword evidence="2" id="KW-0238">DNA-binding</keyword>
<dbReference type="STRING" id="1122213.GCA_000423365_02765"/>
<dbReference type="InterPro" id="IPR009057">
    <property type="entry name" value="Homeodomain-like_sf"/>
</dbReference>
<evidence type="ECO:0000256" key="3">
    <source>
        <dbReference type="ARBA" id="ARBA00023163"/>
    </source>
</evidence>
<evidence type="ECO:0000313" key="5">
    <source>
        <dbReference type="EMBL" id="AVX02596.1"/>
    </source>
</evidence>
<proteinExistence type="predicted"/>
<dbReference type="InterPro" id="IPR020449">
    <property type="entry name" value="Tscrpt_reg_AraC-type_HTH"/>
</dbReference>
<dbReference type="GO" id="GO:0043565">
    <property type="term" value="F:sequence-specific DNA binding"/>
    <property type="evidence" value="ECO:0007669"/>
    <property type="project" value="InterPro"/>
</dbReference>
<dbReference type="RefSeq" id="WP_117394550.1">
    <property type="nucleotide sequence ID" value="NZ_CP021330.1"/>
</dbReference>
<dbReference type="PANTHER" id="PTHR43130">
    <property type="entry name" value="ARAC-FAMILY TRANSCRIPTIONAL REGULATOR"/>
    <property type="match status" value="1"/>
</dbReference>
<dbReference type="KEGG" id="mmyr:MXMO3_00048"/>
<dbReference type="Pfam" id="PF01965">
    <property type="entry name" value="DJ-1_PfpI"/>
    <property type="match status" value="1"/>
</dbReference>
<dbReference type="SMART" id="SM00342">
    <property type="entry name" value="HTH_ARAC"/>
    <property type="match status" value="1"/>
</dbReference>
<dbReference type="GO" id="GO:0003700">
    <property type="term" value="F:DNA-binding transcription factor activity"/>
    <property type="evidence" value="ECO:0007669"/>
    <property type="project" value="InterPro"/>
</dbReference>
<dbReference type="Gene3D" id="3.40.50.880">
    <property type="match status" value="1"/>
</dbReference>
<dbReference type="SUPFAM" id="SSF46689">
    <property type="entry name" value="Homeodomain-like"/>
    <property type="match status" value="2"/>
</dbReference>
<dbReference type="InterPro" id="IPR052158">
    <property type="entry name" value="INH-QAR"/>
</dbReference>
<keyword evidence="6" id="KW-1185">Reference proteome</keyword>
<accession>A0A2R4M9Q6</accession>
<dbReference type="PROSITE" id="PS01124">
    <property type="entry name" value="HTH_ARAC_FAMILY_2"/>
    <property type="match status" value="1"/>
</dbReference>
<evidence type="ECO:0000259" key="4">
    <source>
        <dbReference type="PROSITE" id="PS01124"/>
    </source>
</evidence>
<keyword evidence="1" id="KW-0805">Transcription regulation</keyword>
<dbReference type="InterPro" id="IPR018060">
    <property type="entry name" value="HTH_AraC"/>
</dbReference>
<evidence type="ECO:0000313" key="6">
    <source>
        <dbReference type="Proteomes" id="UP000258927"/>
    </source>
</evidence>
<dbReference type="PROSITE" id="PS00041">
    <property type="entry name" value="HTH_ARAC_FAMILY_1"/>
    <property type="match status" value="1"/>
</dbReference>
<feature type="domain" description="HTH araC/xylS-type" evidence="4">
    <location>
        <begin position="222"/>
        <end position="320"/>
    </location>
</feature>
<dbReference type="PRINTS" id="PR00032">
    <property type="entry name" value="HTHARAC"/>
</dbReference>
<reference evidence="5 6" key="1">
    <citation type="submission" date="2017-05" db="EMBL/GenBank/DDBJ databases">
        <title>Genome Analysis of Maritalea myrionectae HL2708#5.</title>
        <authorList>
            <consortium name="Cotde Inc.-PKNU"/>
            <person name="Jang D."/>
            <person name="Oh H.-M."/>
        </authorList>
    </citation>
    <scope>NUCLEOTIDE SEQUENCE [LARGE SCALE GENOMIC DNA]</scope>
    <source>
        <strain evidence="5 6">HL2708#5</strain>
    </source>
</reference>
<dbReference type="EMBL" id="CP021330">
    <property type="protein sequence ID" value="AVX02596.1"/>
    <property type="molecule type" value="Genomic_DNA"/>
</dbReference>
<name>A0A2R4M9Q6_9HYPH</name>
<gene>
    <name evidence="5" type="ORF">MXMO3_00048</name>
</gene>
<dbReference type="Proteomes" id="UP000258927">
    <property type="component" value="Chromosome"/>
</dbReference>
<dbReference type="CDD" id="cd03136">
    <property type="entry name" value="GATase1_AraC_ArgR_like"/>
    <property type="match status" value="1"/>
</dbReference>
<dbReference type="InterPro" id="IPR029062">
    <property type="entry name" value="Class_I_gatase-like"/>
</dbReference>
<protein>
    <submittedName>
        <fullName evidence="5">HTH-type transcriptional regulator GlxA</fullName>
    </submittedName>
</protein>
<evidence type="ECO:0000256" key="2">
    <source>
        <dbReference type="ARBA" id="ARBA00023125"/>
    </source>
</evidence>
<dbReference type="InterPro" id="IPR018062">
    <property type="entry name" value="HTH_AraC-typ_CS"/>
</dbReference>